<keyword evidence="7 14" id="KW-0808">Transferase</keyword>
<dbReference type="InterPro" id="IPR029035">
    <property type="entry name" value="DHS-like_NAD/FAD-binding_dom"/>
</dbReference>
<dbReference type="GO" id="GO:0050660">
    <property type="term" value="F:flavin adenine dinucleotide binding"/>
    <property type="evidence" value="ECO:0007669"/>
    <property type="project" value="InterPro"/>
</dbReference>
<protein>
    <recommendedName>
        <fullName evidence="4 14">Acetolactate synthase</fullName>
        <ecNumber evidence="4 14">2.2.1.6</ecNumber>
    </recommendedName>
</protein>
<accession>A0A444ITL7</accession>
<dbReference type="UniPathway" id="UPA00047">
    <property type="reaction ID" value="UER00055"/>
</dbReference>
<proteinExistence type="inferred from homology"/>
<evidence type="ECO:0000256" key="5">
    <source>
        <dbReference type="ARBA" id="ARBA00022605"/>
    </source>
</evidence>
<evidence type="ECO:0000256" key="9">
    <source>
        <dbReference type="ARBA" id="ARBA00022827"/>
    </source>
</evidence>
<keyword evidence="19" id="KW-1185">Reference proteome</keyword>
<dbReference type="SUPFAM" id="SSF52518">
    <property type="entry name" value="Thiamin diphosphate-binding fold (THDP-binding)"/>
    <property type="match status" value="2"/>
</dbReference>
<comment type="similarity">
    <text evidence="3 14">Belongs to the TPP enzyme family.</text>
</comment>
<evidence type="ECO:0000256" key="14">
    <source>
        <dbReference type="RuleBase" id="RU003591"/>
    </source>
</evidence>
<dbReference type="FunFam" id="3.40.50.970:FF:000007">
    <property type="entry name" value="Acetolactate synthase"/>
    <property type="match status" value="1"/>
</dbReference>
<dbReference type="EC" id="2.2.1.6" evidence="4 14"/>
<sequence length="567" mass="61632">MSKITGAKAFVKCLQEEGVDTIFGFPGGVIIDLYDELANSSIKNLLVRHEQGAVHAADGYARASGRTGVALLTSGPGATNGVTGIATAYMDSIPLVVFTGQVPRALIGNDAFQEVDIVGITRPCTKHNYLVSNPEDLIPTIREAFYLASSGRPGPILVDLPKDIISSMVDFPEREEIRMRTYQPHVEPHPGQIAKACQAIVEAKRPVLYVGGGVILSNSNEELTELAEKTQIPVTMTLMGLGAFPGTNPLSMGMLGMHGSYAANMMVAKSDLLIAVGARFDDRITGRLDKFAPDAKVIHIDIDPTSISKNVVVDIPIVADCKHALTAMNAWFNSQKGFDINALAEQYQPWRNQVNEWNEKHPLAYIDEGEIIKPQFVIETIDRLTGGDAIISTEVGQNQMWAAQFYRFNKPRHWLSSGGLGTMGFGLPAAIGAQMAFPDATVIDIAGDGSIQMNIQELATAKQYNTPVKVAILNNNYLGMVRQWQELFYDKRYAGTVMEVTPDFVELAKAYGAAGLRAKTKSEVEPVIKEALAIKDRVVVMDFAIKREECVFPMVPAGGATTEMLLV</sequence>
<evidence type="ECO:0000256" key="10">
    <source>
        <dbReference type="ARBA" id="ARBA00022842"/>
    </source>
</evidence>
<keyword evidence="9" id="KW-0274">FAD</keyword>
<evidence type="ECO:0000256" key="11">
    <source>
        <dbReference type="ARBA" id="ARBA00023052"/>
    </source>
</evidence>
<dbReference type="FunFam" id="3.40.50.970:FF:000016">
    <property type="entry name" value="Acetolactate synthase"/>
    <property type="match status" value="1"/>
</dbReference>
<dbReference type="GO" id="GO:0003984">
    <property type="term" value="F:acetolactate synthase activity"/>
    <property type="evidence" value="ECO:0007669"/>
    <property type="project" value="UniProtKB-EC"/>
</dbReference>
<dbReference type="Proteomes" id="UP000287853">
    <property type="component" value="Unassembled WGS sequence"/>
</dbReference>
<dbReference type="CDD" id="cd07035">
    <property type="entry name" value="TPP_PYR_POX_like"/>
    <property type="match status" value="1"/>
</dbReference>
<evidence type="ECO:0000256" key="7">
    <source>
        <dbReference type="ARBA" id="ARBA00022679"/>
    </source>
</evidence>
<evidence type="ECO:0000259" key="16">
    <source>
        <dbReference type="Pfam" id="PF02775"/>
    </source>
</evidence>
<dbReference type="UniPathway" id="UPA00049">
    <property type="reaction ID" value="UER00059"/>
</dbReference>
<evidence type="ECO:0000259" key="15">
    <source>
        <dbReference type="Pfam" id="PF00205"/>
    </source>
</evidence>
<dbReference type="InterPro" id="IPR039368">
    <property type="entry name" value="AHAS_TPP"/>
</dbReference>
<dbReference type="SUPFAM" id="SSF52467">
    <property type="entry name" value="DHS-like NAD/FAD-binding domain"/>
    <property type="match status" value="1"/>
</dbReference>
<dbReference type="InterPro" id="IPR045229">
    <property type="entry name" value="TPP_enz"/>
</dbReference>
<dbReference type="InterPro" id="IPR012846">
    <property type="entry name" value="Acetolactate_synth_lsu"/>
</dbReference>
<dbReference type="Gene3D" id="3.40.50.1220">
    <property type="entry name" value="TPP-binding domain"/>
    <property type="match status" value="1"/>
</dbReference>
<comment type="pathway">
    <text evidence="2 14">Amino-acid biosynthesis; L-valine biosynthesis; L-valine from pyruvate: step 1/4.</text>
</comment>
<dbReference type="Pfam" id="PF02775">
    <property type="entry name" value="TPP_enzyme_C"/>
    <property type="match status" value="1"/>
</dbReference>
<evidence type="ECO:0000256" key="6">
    <source>
        <dbReference type="ARBA" id="ARBA00022630"/>
    </source>
</evidence>
<dbReference type="FunFam" id="3.40.50.1220:FF:000008">
    <property type="entry name" value="Acetolactate synthase"/>
    <property type="match status" value="1"/>
</dbReference>
<name>A0A444ITL7_9BACT</name>
<dbReference type="PANTHER" id="PTHR18968:SF13">
    <property type="entry name" value="ACETOLACTATE SYNTHASE CATALYTIC SUBUNIT, MITOCHONDRIAL"/>
    <property type="match status" value="1"/>
</dbReference>
<dbReference type="Gene3D" id="3.40.50.970">
    <property type="match status" value="2"/>
</dbReference>
<dbReference type="Pfam" id="PF02776">
    <property type="entry name" value="TPP_enzyme_N"/>
    <property type="match status" value="1"/>
</dbReference>
<evidence type="ECO:0000256" key="8">
    <source>
        <dbReference type="ARBA" id="ARBA00022723"/>
    </source>
</evidence>
<dbReference type="NCBIfam" id="TIGR00118">
    <property type="entry name" value="acolac_lg"/>
    <property type="match status" value="1"/>
</dbReference>
<comment type="caution">
    <text evidence="18">The sequence shown here is derived from an EMBL/GenBank/DDBJ whole genome shotgun (WGS) entry which is preliminary data.</text>
</comment>
<evidence type="ECO:0000256" key="3">
    <source>
        <dbReference type="ARBA" id="ARBA00007812"/>
    </source>
</evidence>
<organism evidence="18 19">
    <name type="scientific">Candidatus Electrothrix aarhusensis</name>
    <dbReference type="NCBI Taxonomy" id="1859131"/>
    <lineage>
        <taxon>Bacteria</taxon>
        <taxon>Pseudomonadati</taxon>
        <taxon>Thermodesulfobacteriota</taxon>
        <taxon>Desulfobulbia</taxon>
        <taxon>Desulfobulbales</taxon>
        <taxon>Desulfobulbaceae</taxon>
        <taxon>Candidatus Electrothrix</taxon>
    </lineage>
</organism>
<comment type="pathway">
    <text evidence="1 14">Amino-acid biosynthesis; L-isoleucine biosynthesis; L-isoleucine from 2-oxobutanoate: step 1/4.</text>
</comment>
<evidence type="ECO:0000256" key="4">
    <source>
        <dbReference type="ARBA" id="ARBA00013145"/>
    </source>
</evidence>
<evidence type="ECO:0000256" key="12">
    <source>
        <dbReference type="ARBA" id="ARBA00023304"/>
    </source>
</evidence>
<feature type="domain" description="Thiamine pyrophosphate enzyme TPP-binding" evidence="16">
    <location>
        <begin position="395"/>
        <end position="542"/>
    </location>
</feature>
<keyword evidence="11 14" id="KW-0786">Thiamine pyrophosphate</keyword>
<dbReference type="GO" id="GO:0009097">
    <property type="term" value="P:isoleucine biosynthetic process"/>
    <property type="evidence" value="ECO:0007669"/>
    <property type="project" value="UniProtKB-UniPathway"/>
</dbReference>
<dbReference type="GO" id="GO:0005948">
    <property type="term" value="C:acetolactate synthase complex"/>
    <property type="evidence" value="ECO:0007669"/>
    <property type="project" value="TreeGrafter"/>
</dbReference>
<dbReference type="InterPro" id="IPR011766">
    <property type="entry name" value="TPP_enzyme_TPP-bd"/>
</dbReference>
<comment type="cofactor">
    <cofactor evidence="14">
        <name>Mg(2+)</name>
        <dbReference type="ChEBI" id="CHEBI:18420"/>
    </cofactor>
    <text evidence="14">Binds 1 Mg(2+) ion per subunit.</text>
</comment>
<keyword evidence="8 14" id="KW-0479">Metal-binding</keyword>
<comment type="catalytic activity">
    <reaction evidence="13 14">
        <text>2 pyruvate + H(+) = (2S)-2-acetolactate + CO2</text>
        <dbReference type="Rhea" id="RHEA:25249"/>
        <dbReference type="ChEBI" id="CHEBI:15361"/>
        <dbReference type="ChEBI" id="CHEBI:15378"/>
        <dbReference type="ChEBI" id="CHEBI:16526"/>
        <dbReference type="ChEBI" id="CHEBI:58476"/>
        <dbReference type="EC" id="2.2.1.6"/>
    </reaction>
</comment>
<dbReference type="GO" id="GO:0009099">
    <property type="term" value="P:L-valine biosynthetic process"/>
    <property type="evidence" value="ECO:0007669"/>
    <property type="project" value="UniProtKB-UniPathway"/>
</dbReference>
<feature type="domain" description="Thiamine pyrophosphate enzyme N-terminal TPP-binding" evidence="17">
    <location>
        <begin position="5"/>
        <end position="119"/>
    </location>
</feature>
<evidence type="ECO:0000313" key="19">
    <source>
        <dbReference type="Proteomes" id="UP000287853"/>
    </source>
</evidence>
<dbReference type="Pfam" id="PF00205">
    <property type="entry name" value="TPP_enzyme_M"/>
    <property type="match status" value="1"/>
</dbReference>
<comment type="cofactor">
    <cofactor evidence="14">
        <name>thiamine diphosphate</name>
        <dbReference type="ChEBI" id="CHEBI:58937"/>
    </cofactor>
    <text evidence="14">Binds 1 thiamine pyrophosphate per subunit.</text>
</comment>
<dbReference type="PROSITE" id="PS00187">
    <property type="entry name" value="TPP_ENZYMES"/>
    <property type="match status" value="1"/>
</dbReference>
<dbReference type="InterPro" id="IPR012001">
    <property type="entry name" value="Thiamin_PyroP_enz_TPP-bd_dom"/>
</dbReference>
<evidence type="ECO:0000256" key="13">
    <source>
        <dbReference type="ARBA" id="ARBA00048670"/>
    </source>
</evidence>
<reference evidence="18 19" key="1">
    <citation type="submission" date="2017-01" db="EMBL/GenBank/DDBJ databases">
        <title>The cable genome- insights into the physiology and evolution of filamentous bacteria capable of sulfide oxidation via long distance electron transfer.</title>
        <authorList>
            <person name="Schreiber L."/>
            <person name="Bjerg J.T."/>
            <person name="Boggild A."/>
            <person name="Van De Vossenberg J."/>
            <person name="Meysman F."/>
            <person name="Nielsen L.P."/>
            <person name="Schramm A."/>
            <person name="Kjeldsen K.U."/>
        </authorList>
    </citation>
    <scope>NUCLEOTIDE SEQUENCE [LARGE SCALE GENOMIC DNA]</scope>
    <source>
        <strain evidence="18">MCF</strain>
    </source>
</reference>
<dbReference type="EMBL" id="MTKO01000105">
    <property type="protein sequence ID" value="RWX43955.1"/>
    <property type="molecule type" value="Genomic_DNA"/>
</dbReference>
<dbReference type="InterPro" id="IPR012000">
    <property type="entry name" value="Thiamin_PyroP_enz_cen_dom"/>
</dbReference>
<keyword evidence="10 14" id="KW-0460">Magnesium</keyword>
<keyword evidence="12 14" id="KW-0100">Branched-chain amino acid biosynthesis</keyword>
<dbReference type="InterPro" id="IPR000399">
    <property type="entry name" value="TPP-bd_CS"/>
</dbReference>
<evidence type="ECO:0000259" key="17">
    <source>
        <dbReference type="Pfam" id="PF02776"/>
    </source>
</evidence>
<gene>
    <name evidence="18" type="ORF">H206_03131</name>
</gene>
<keyword evidence="5 14" id="KW-0028">Amino-acid biosynthesis</keyword>
<dbReference type="InterPro" id="IPR029061">
    <property type="entry name" value="THDP-binding"/>
</dbReference>
<dbReference type="CDD" id="cd02015">
    <property type="entry name" value="TPP_AHAS"/>
    <property type="match status" value="1"/>
</dbReference>
<dbReference type="GO" id="GO:0030976">
    <property type="term" value="F:thiamine pyrophosphate binding"/>
    <property type="evidence" value="ECO:0007669"/>
    <property type="project" value="UniProtKB-UniRule"/>
</dbReference>
<dbReference type="GO" id="GO:0000287">
    <property type="term" value="F:magnesium ion binding"/>
    <property type="evidence" value="ECO:0007669"/>
    <property type="project" value="UniProtKB-UniRule"/>
</dbReference>
<evidence type="ECO:0000256" key="2">
    <source>
        <dbReference type="ARBA" id="ARBA00005025"/>
    </source>
</evidence>
<evidence type="ECO:0000313" key="18">
    <source>
        <dbReference type="EMBL" id="RWX43955.1"/>
    </source>
</evidence>
<keyword evidence="6" id="KW-0285">Flavoprotein</keyword>
<feature type="domain" description="Thiamine pyrophosphate enzyme central" evidence="15">
    <location>
        <begin position="193"/>
        <end position="327"/>
    </location>
</feature>
<dbReference type="PANTHER" id="PTHR18968">
    <property type="entry name" value="THIAMINE PYROPHOSPHATE ENZYMES"/>
    <property type="match status" value="1"/>
</dbReference>
<dbReference type="AlphaFoldDB" id="A0A444ITL7"/>
<evidence type="ECO:0000256" key="1">
    <source>
        <dbReference type="ARBA" id="ARBA00004974"/>
    </source>
</evidence>